<keyword evidence="4 6" id="KW-1133">Transmembrane helix</keyword>
<keyword evidence="5 6" id="KW-0472">Membrane</keyword>
<feature type="transmembrane region" description="Helical" evidence="6">
    <location>
        <begin position="369"/>
        <end position="391"/>
    </location>
</feature>
<reference evidence="8 9" key="1">
    <citation type="journal article" date="2020" name="ISME J.">
        <title>Uncovering the hidden diversity of litter-decomposition mechanisms in mushroom-forming fungi.</title>
        <authorList>
            <person name="Floudas D."/>
            <person name="Bentzer J."/>
            <person name="Ahren D."/>
            <person name="Johansson T."/>
            <person name="Persson P."/>
            <person name="Tunlid A."/>
        </authorList>
    </citation>
    <scope>NUCLEOTIDE SEQUENCE [LARGE SCALE GENOMIC DNA]</scope>
    <source>
        <strain evidence="8 9">CBS 101986</strain>
    </source>
</reference>
<accession>A0A8H5BB67</accession>
<dbReference type="InterPro" id="IPR036259">
    <property type="entry name" value="MFS_trans_sf"/>
</dbReference>
<comment type="caution">
    <text evidence="8">The sequence shown here is derived from an EMBL/GenBank/DDBJ whole genome shotgun (WGS) entry which is preliminary data.</text>
</comment>
<evidence type="ECO:0000259" key="7">
    <source>
        <dbReference type="PROSITE" id="PS50850"/>
    </source>
</evidence>
<keyword evidence="2" id="KW-0813">Transport</keyword>
<feature type="transmembrane region" description="Helical" evidence="6">
    <location>
        <begin position="173"/>
        <end position="198"/>
    </location>
</feature>
<evidence type="ECO:0000313" key="8">
    <source>
        <dbReference type="EMBL" id="KAF5319651.1"/>
    </source>
</evidence>
<dbReference type="Pfam" id="PF07690">
    <property type="entry name" value="MFS_1"/>
    <property type="match status" value="1"/>
</dbReference>
<proteinExistence type="predicted"/>
<evidence type="ECO:0000256" key="1">
    <source>
        <dbReference type="ARBA" id="ARBA00004141"/>
    </source>
</evidence>
<dbReference type="Gene3D" id="1.20.1250.20">
    <property type="entry name" value="MFS general substrate transporter like domains"/>
    <property type="match status" value="2"/>
</dbReference>
<dbReference type="Proteomes" id="UP000567179">
    <property type="component" value="Unassembled WGS sequence"/>
</dbReference>
<evidence type="ECO:0000256" key="4">
    <source>
        <dbReference type="ARBA" id="ARBA00022989"/>
    </source>
</evidence>
<feature type="transmembrane region" description="Helical" evidence="6">
    <location>
        <begin position="436"/>
        <end position="457"/>
    </location>
</feature>
<feature type="transmembrane region" description="Helical" evidence="6">
    <location>
        <begin position="320"/>
        <end position="338"/>
    </location>
</feature>
<evidence type="ECO:0000256" key="2">
    <source>
        <dbReference type="ARBA" id="ARBA00022448"/>
    </source>
</evidence>
<comment type="subcellular location">
    <subcellularLocation>
        <location evidence="1">Membrane</location>
        <topology evidence="1">Multi-pass membrane protein</topology>
    </subcellularLocation>
</comment>
<feature type="domain" description="Major facilitator superfamily (MFS) profile" evidence="7">
    <location>
        <begin position="48"/>
        <end position="462"/>
    </location>
</feature>
<feature type="transmembrane region" description="Helical" evidence="6">
    <location>
        <begin position="138"/>
        <end position="161"/>
    </location>
</feature>
<dbReference type="AlphaFoldDB" id="A0A8H5BB67"/>
<feature type="transmembrane region" description="Helical" evidence="6">
    <location>
        <begin position="403"/>
        <end position="424"/>
    </location>
</feature>
<feature type="transmembrane region" description="Helical" evidence="6">
    <location>
        <begin position="113"/>
        <end position="132"/>
    </location>
</feature>
<organism evidence="8 9">
    <name type="scientific">Psilocybe cf. subviscida</name>
    <dbReference type="NCBI Taxonomy" id="2480587"/>
    <lineage>
        <taxon>Eukaryota</taxon>
        <taxon>Fungi</taxon>
        <taxon>Dikarya</taxon>
        <taxon>Basidiomycota</taxon>
        <taxon>Agaricomycotina</taxon>
        <taxon>Agaricomycetes</taxon>
        <taxon>Agaricomycetidae</taxon>
        <taxon>Agaricales</taxon>
        <taxon>Agaricineae</taxon>
        <taxon>Strophariaceae</taxon>
        <taxon>Psilocybe</taxon>
    </lineage>
</organism>
<evidence type="ECO:0000256" key="6">
    <source>
        <dbReference type="SAM" id="Phobius"/>
    </source>
</evidence>
<sequence length="495" mass="54255">MDLSLTIPQAEAAAISEKGSIGDSPELLQQPIDPEAEKRLLFKLDLAILPLFTIVYCCNFVDRTAIGNAKIAGIEKDLGMKGSEFNIALTIFYVCFILADVPSNLLMKKFGSIWIAVLVIAFGAASLGSAFVRTYHQLIATRVLLGIAEGGTLAALVYLLSRYYRRTELVFRTGIFFGIAPSLAGAFGGLLASGLLSLNDFGEVKGWRKIFFVEGIITLIIGIICLFIIPADPLVTRLLNDAERNLAIARLNADQIVKTDGRREPTSLKLVLQSFNIWTAVCVTGYCLINISFQGLGLFLPTVVNSFGHFTVVEAQLRTVPPYVLSGIWSVSLVYWSFRIKRRAMPAVVTLCIEILGYAMSISTKNPHARYAACFFSLIGTTPMGPMLLIWGTENAAPDTMRAVTTAAITGFGTIGAIIGVWSYRPEDAPDFHQGNSLNLAAACITAAMVILGALYLRKENRIREEGQRDYRVEGKTPEELTVLGYRHPEFRYQV</sequence>
<feature type="transmembrane region" description="Helical" evidence="6">
    <location>
        <begin position="210"/>
        <end position="229"/>
    </location>
</feature>
<name>A0A8H5BB67_9AGAR</name>
<dbReference type="GO" id="GO:0016020">
    <property type="term" value="C:membrane"/>
    <property type="evidence" value="ECO:0007669"/>
    <property type="project" value="UniProtKB-SubCell"/>
</dbReference>
<dbReference type="InterPro" id="IPR011701">
    <property type="entry name" value="MFS"/>
</dbReference>
<dbReference type="FunFam" id="1.20.1250.20:FF:000013">
    <property type="entry name" value="MFS general substrate transporter"/>
    <property type="match status" value="1"/>
</dbReference>
<feature type="transmembrane region" description="Helical" evidence="6">
    <location>
        <begin position="345"/>
        <end position="363"/>
    </location>
</feature>
<keyword evidence="3 6" id="KW-0812">Transmembrane</keyword>
<dbReference type="OrthoDB" id="2962993at2759"/>
<protein>
    <recommendedName>
        <fullName evidence="7">Major facilitator superfamily (MFS) profile domain-containing protein</fullName>
    </recommendedName>
</protein>
<dbReference type="GO" id="GO:0022857">
    <property type="term" value="F:transmembrane transporter activity"/>
    <property type="evidence" value="ECO:0007669"/>
    <property type="project" value="InterPro"/>
</dbReference>
<evidence type="ECO:0000256" key="5">
    <source>
        <dbReference type="ARBA" id="ARBA00023136"/>
    </source>
</evidence>
<dbReference type="FunFam" id="1.20.1250.20:FF:000018">
    <property type="entry name" value="MFS transporter permease"/>
    <property type="match status" value="1"/>
</dbReference>
<dbReference type="PROSITE" id="PS50850">
    <property type="entry name" value="MFS"/>
    <property type="match status" value="1"/>
</dbReference>
<dbReference type="EMBL" id="JAACJJ010000029">
    <property type="protein sequence ID" value="KAF5319651.1"/>
    <property type="molecule type" value="Genomic_DNA"/>
</dbReference>
<feature type="transmembrane region" description="Helical" evidence="6">
    <location>
        <begin position="277"/>
        <end position="300"/>
    </location>
</feature>
<dbReference type="InterPro" id="IPR020846">
    <property type="entry name" value="MFS_dom"/>
</dbReference>
<feature type="transmembrane region" description="Helical" evidence="6">
    <location>
        <begin position="85"/>
        <end position="101"/>
    </location>
</feature>
<dbReference type="PANTHER" id="PTHR43791">
    <property type="entry name" value="PERMEASE-RELATED"/>
    <property type="match status" value="1"/>
</dbReference>
<evidence type="ECO:0000313" key="9">
    <source>
        <dbReference type="Proteomes" id="UP000567179"/>
    </source>
</evidence>
<dbReference type="PANTHER" id="PTHR43791:SF48">
    <property type="entry name" value="TRANSPORTER, PUTATIVE (AFU_ORTHOLOGUE AFUA_4G01000)-RELATED"/>
    <property type="match status" value="1"/>
</dbReference>
<keyword evidence="9" id="KW-1185">Reference proteome</keyword>
<evidence type="ECO:0000256" key="3">
    <source>
        <dbReference type="ARBA" id="ARBA00022692"/>
    </source>
</evidence>
<gene>
    <name evidence="8" type="ORF">D9619_008594</name>
</gene>
<dbReference type="SUPFAM" id="SSF103473">
    <property type="entry name" value="MFS general substrate transporter"/>
    <property type="match status" value="1"/>
</dbReference>